<evidence type="ECO:0000256" key="7">
    <source>
        <dbReference type="SAM" id="MobiDB-lite"/>
    </source>
</evidence>
<dbReference type="GO" id="GO:0000974">
    <property type="term" value="C:Prp19 complex"/>
    <property type="evidence" value="ECO:0007669"/>
    <property type="project" value="TreeGrafter"/>
</dbReference>
<dbReference type="PANTHER" id="PTHR13296">
    <property type="entry name" value="BCAS2 PROTEIN"/>
    <property type="match status" value="1"/>
</dbReference>
<keyword evidence="5" id="KW-0508">mRNA splicing</keyword>
<dbReference type="GO" id="GO:0071011">
    <property type="term" value="C:precatalytic spliceosome"/>
    <property type="evidence" value="ECO:0007669"/>
    <property type="project" value="TreeGrafter"/>
</dbReference>
<comment type="subcellular location">
    <subcellularLocation>
        <location evidence="1">Nucleus</location>
    </subcellularLocation>
</comment>
<dbReference type="OrthoDB" id="205794at2759"/>
<evidence type="ECO:0000313" key="9">
    <source>
        <dbReference type="Proteomes" id="UP000243515"/>
    </source>
</evidence>
<evidence type="ECO:0000256" key="2">
    <source>
        <dbReference type="ARBA" id="ARBA00010788"/>
    </source>
</evidence>
<dbReference type="GO" id="GO:0006397">
    <property type="term" value="P:mRNA processing"/>
    <property type="evidence" value="ECO:0007669"/>
    <property type="project" value="UniProtKB-KW"/>
</dbReference>
<dbReference type="InterPro" id="IPR008409">
    <property type="entry name" value="SPF27"/>
</dbReference>
<keyword evidence="9" id="KW-1185">Reference proteome</keyword>
<dbReference type="GO" id="GO:0008380">
    <property type="term" value="P:RNA splicing"/>
    <property type="evidence" value="ECO:0007669"/>
    <property type="project" value="UniProtKB-KW"/>
</dbReference>
<comment type="similarity">
    <text evidence="2">Belongs to the SPF27 family.</text>
</comment>
<evidence type="ECO:0000256" key="5">
    <source>
        <dbReference type="ARBA" id="ARBA00023187"/>
    </source>
</evidence>
<evidence type="ECO:0000256" key="1">
    <source>
        <dbReference type="ARBA" id="ARBA00004123"/>
    </source>
</evidence>
<evidence type="ECO:0000256" key="3">
    <source>
        <dbReference type="ARBA" id="ARBA00022664"/>
    </source>
</evidence>
<keyword evidence="3" id="KW-0507">mRNA processing</keyword>
<evidence type="ECO:0000256" key="6">
    <source>
        <dbReference type="ARBA" id="ARBA00023242"/>
    </source>
</evidence>
<feature type="region of interest" description="Disordered" evidence="7">
    <location>
        <begin position="73"/>
        <end position="97"/>
    </location>
</feature>
<dbReference type="Proteomes" id="UP000243515">
    <property type="component" value="Unassembled WGS sequence"/>
</dbReference>
<dbReference type="AlphaFoldDB" id="A0A232LM67"/>
<evidence type="ECO:0008006" key="10">
    <source>
        <dbReference type="Google" id="ProtNLM"/>
    </source>
</evidence>
<proteinExistence type="inferred from homology"/>
<dbReference type="PANTHER" id="PTHR13296:SF0">
    <property type="entry name" value="PRE-MRNA-SPLICING FACTOR SPF27"/>
    <property type="match status" value="1"/>
</dbReference>
<evidence type="ECO:0000313" key="8">
    <source>
        <dbReference type="EMBL" id="OXV05243.1"/>
    </source>
</evidence>
<feature type="compositionally biased region" description="Basic and acidic residues" evidence="7">
    <location>
        <begin position="76"/>
        <end position="97"/>
    </location>
</feature>
<comment type="caution">
    <text evidence="8">The sequence shown here is derived from an EMBL/GenBank/DDBJ whole genome shotgun (WGS) entry which is preliminary data.</text>
</comment>
<reference evidence="8 9" key="1">
    <citation type="journal article" date="2015" name="Environ. Microbiol.">
        <title>Metagenome sequence of Elaphomyces granulatus from sporocarp tissue reveals Ascomycota ectomycorrhizal fingerprints of genome expansion and a Proteobacteria-rich microbiome.</title>
        <authorList>
            <person name="Quandt C.A."/>
            <person name="Kohler A."/>
            <person name="Hesse C.N."/>
            <person name="Sharpton T.J."/>
            <person name="Martin F."/>
            <person name="Spatafora J.W."/>
        </authorList>
    </citation>
    <scope>NUCLEOTIDE SEQUENCE [LARGE SCALE GENOMIC DNA]</scope>
    <source>
        <strain evidence="8 9">OSC145934</strain>
    </source>
</reference>
<dbReference type="Pfam" id="PF05700">
    <property type="entry name" value="BCAS2"/>
    <property type="match status" value="1"/>
</dbReference>
<keyword evidence="4" id="KW-0747">Spliceosome</keyword>
<accession>A0A232LM67</accession>
<organism evidence="8 9">
    <name type="scientific">Elaphomyces granulatus</name>
    <dbReference type="NCBI Taxonomy" id="519963"/>
    <lineage>
        <taxon>Eukaryota</taxon>
        <taxon>Fungi</taxon>
        <taxon>Dikarya</taxon>
        <taxon>Ascomycota</taxon>
        <taxon>Pezizomycotina</taxon>
        <taxon>Eurotiomycetes</taxon>
        <taxon>Eurotiomycetidae</taxon>
        <taxon>Eurotiales</taxon>
        <taxon>Elaphomycetaceae</taxon>
        <taxon>Elaphomyces</taxon>
    </lineage>
</organism>
<name>A0A232LM67_9EURO</name>
<gene>
    <name evidence="8" type="ORF">Egran_06989</name>
</gene>
<protein>
    <recommendedName>
        <fullName evidence="10">Pre-mRNA-splicing factor SPF27</fullName>
    </recommendedName>
</protein>
<sequence>MALANESHDSLPYIDAEPCPKDRAAAEKFISAELSPDYQSTLHPLIPTVDEPRFSPAIQQELARKANGLPLTDGVDLSRYEAPEPPSKDSHAKDDPSRALDEWRRVLQRAYTSSSHLSIRQENLRLLDESGKNAWLIANSQLEHILRTIEKELVHTREAVETVHKQRKITQETSKGELVGLEETWRRGVGALVDVEVAAETMRMRILDQRRWFAQQSMR</sequence>
<dbReference type="GO" id="GO:0071013">
    <property type="term" value="C:catalytic step 2 spliceosome"/>
    <property type="evidence" value="ECO:0007669"/>
    <property type="project" value="TreeGrafter"/>
</dbReference>
<evidence type="ECO:0000256" key="4">
    <source>
        <dbReference type="ARBA" id="ARBA00022728"/>
    </source>
</evidence>
<dbReference type="EMBL" id="NPHW01007334">
    <property type="protein sequence ID" value="OXV05243.1"/>
    <property type="molecule type" value="Genomic_DNA"/>
</dbReference>
<keyword evidence="6" id="KW-0539">Nucleus</keyword>